<comment type="caution">
    <text evidence="1">The sequence shown here is derived from an EMBL/GenBank/DDBJ whole genome shotgun (WGS) entry which is preliminary data.</text>
</comment>
<gene>
    <name evidence="1" type="ORF">RM572_28160</name>
</gene>
<evidence type="ECO:0000313" key="2">
    <source>
        <dbReference type="Proteomes" id="UP001183414"/>
    </source>
</evidence>
<accession>A0ABU2P057</accession>
<keyword evidence="2" id="KW-1185">Reference proteome</keyword>
<dbReference type="EMBL" id="JAVREQ010000046">
    <property type="protein sequence ID" value="MDT0382632.1"/>
    <property type="molecule type" value="Genomic_DNA"/>
</dbReference>
<name>A0ABU2P057_9ACTN</name>
<organism evidence="1 2">
    <name type="scientific">Streptomyces hazeniae</name>
    <dbReference type="NCBI Taxonomy" id="3075538"/>
    <lineage>
        <taxon>Bacteria</taxon>
        <taxon>Bacillati</taxon>
        <taxon>Actinomycetota</taxon>
        <taxon>Actinomycetes</taxon>
        <taxon>Kitasatosporales</taxon>
        <taxon>Streptomycetaceae</taxon>
        <taxon>Streptomyces</taxon>
    </lineage>
</organism>
<proteinExistence type="predicted"/>
<evidence type="ECO:0000313" key="1">
    <source>
        <dbReference type="EMBL" id="MDT0382632.1"/>
    </source>
</evidence>
<sequence length="134" mass="13764">MPAAAPPRTAADIQLVEATDATAVDAADEAVDRLLDGGQAPGAVLVLTTGGPHPWAEHETSFGEDAYWRQQAEGDDVFCAHVSALARVASRPVVVLAVNGGTDADVARSLPAALDKAGERLVVCGDPQRLGTLL</sequence>
<dbReference type="Proteomes" id="UP001183414">
    <property type="component" value="Unassembled WGS sequence"/>
</dbReference>
<protein>
    <submittedName>
        <fullName evidence="1">Uncharacterized protein</fullName>
    </submittedName>
</protein>
<dbReference type="RefSeq" id="WP_311676206.1">
    <property type="nucleotide sequence ID" value="NZ_JAVREQ010000046.1"/>
</dbReference>
<reference evidence="2" key="1">
    <citation type="submission" date="2023-07" db="EMBL/GenBank/DDBJ databases">
        <title>30 novel species of actinomycetes from the DSMZ collection.</title>
        <authorList>
            <person name="Nouioui I."/>
        </authorList>
    </citation>
    <scope>NUCLEOTIDE SEQUENCE [LARGE SCALE GENOMIC DNA]</scope>
    <source>
        <strain evidence="2">DSM 42041</strain>
    </source>
</reference>